<name>A0A8J5ZJ81_GALPY</name>
<gene>
    <name evidence="2" type="ORF">J0S82_001484</name>
</gene>
<sequence length="315" mass="33504">PSGTTIIGCSSEPKAVPPKPVRGDGGRDLTPDRLTHRPRSVAAQVVQAVSVHRYVVPGGLRLPLPVLRPLLLDPPSPRLLLLTRRVAVEPHELRVVHVAHDDEAGLPEAGPGHRGSGSLGAGGETRLTLLPVPRAPVPGPGEMGREGARTHRPWYPSGPGPLRAAAGGVGASWPELLGSGEKPCPGGQRGLRIDIEPPVSGKEDQTQLREVELGRWGVRRSNFPCPRHNPECKDPENHTGLLGLYLSPPLLHQDLCHTVSLSQARDWDFKAPSGQDPPPPSLPERFFLHFTAAATTAPASTAPRRTSPAMMPAVG</sequence>
<feature type="region of interest" description="Disordered" evidence="1">
    <location>
        <begin position="130"/>
        <end position="149"/>
    </location>
</feature>
<dbReference type="AlphaFoldDB" id="A0A8J5ZJ81"/>
<accession>A0A8J5ZJ81</accession>
<evidence type="ECO:0000313" key="3">
    <source>
        <dbReference type="Proteomes" id="UP000700334"/>
    </source>
</evidence>
<comment type="caution">
    <text evidence="2">The sequence shown here is derived from an EMBL/GenBank/DDBJ whole genome shotgun (WGS) entry which is preliminary data.</text>
</comment>
<keyword evidence="3" id="KW-1185">Reference proteome</keyword>
<organism evidence="2 3">
    <name type="scientific">Galemys pyrenaicus</name>
    <name type="common">Iberian desman</name>
    <name type="synonym">Pyrenean desman</name>
    <dbReference type="NCBI Taxonomy" id="202257"/>
    <lineage>
        <taxon>Eukaryota</taxon>
        <taxon>Metazoa</taxon>
        <taxon>Chordata</taxon>
        <taxon>Craniata</taxon>
        <taxon>Vertebrata</taxon>
        <taxon>Euteleostomi</taxon>
        <taxon>Mammalia</taxon>
        <taxon>Eutheria</taxon>
        <taxon>Laurasiatheria</taxon>
        <taxon>Eulipotyphla</taxon>
        <taxon>Talpidae</taxon>
        <taxon>Galemys</taxon>
    </lineage>
</organism>
<evidence type="ECO:0000313" key="2">
    <source>
        <dbReference type="EMBL" id="KAG8506054.1"/>
    </source>
</evidence>
<feature type="compositionally biased region" description="Gly residues" evidence="1">
    <location>
        <begin position="112"/>
        <end position="123"/>
    </location>
</feature>
<protein>
    <submittedName>
        <fullName evidence="2">Uncharacterized protein</fullName>
    </submittedName>
</protein>
<dbReference type="Proteomes" id="UP000700334">
    <property type="component" value="Unassembled WGS sequence"/>
</dbReference>
<proteinExistence type="predicted"/>
<feature type="region of interest" description="Disordered" evidence="1">
    <location>
        <begin position="103"/>
        <end position="124"/>
    </location>
</feature>
<reference evidence="2" key="1">
    <citation type="journal article" date="2021" name="Evol. Appl.">
        <title>The genome of the Pyrenean desman and the effects of bottlenecks and inbreeding on the genomic landscape of an endangered species.</title>
        <authorList>
            <person name="Escoda L."/>
            <person name="Castresana J."/>
        </authorList>
    </citation>
    <scope>NUCLEOTIDE SEQUENCE</scope>
    <source>
        <strain evidence="2">IBE-C5619</strain>
    </source>
</reference>
<feature type="compositionally biased region" description="Basic and acidic residues" evidence="1">
    <location>
        <begin position="21"/>
        <end position="34"/>
    </location>
</feature>
<feature type="region of interest" description="Disordered" evidence="1">
    <location>
        <begin position="1"/>
        <end position="34"/>
    </location>
</feature>
<feature type="non-terminal residue" evidence="2">
    <location>
        <position position="315"/>
    </location>
</feature>
<evidence type="ECO:0000256" key="1">
    <source>
        <dbReference type="SAM" id="MobiDB-lite"/>
    </source>
</evidence>
<dbReference type="EMBL" id="JAGFMF010012192">
    <property type="protein sequence ID" value="KAG8506054.1"/>
    <property type="molecule type" value="Genomic_DNA"/>
</dbReference>